<evidence type="ECO:0000256" key="1">
    <source>
        <dbReference type="SAM" id="MobiDB-lite"/>
    </source>
</evidence>
<evidence type="ECO:0000313" key="2">
    <source>
        <dbReference type="EMBL" id="ETP46151.1"/>
    </source>
</evidence>
<protein>
    <submittedName>
        <fullName evidence="2">Uncharacterized protein</fullName>
    </submittedName>
</protein>
<organism evidence="2 3">
    <name type="scientific">Phytophthora nicotianae P10297</name>
    <dbReference type="NCBI Taxonomy" id="1317064"/>
    <lineage>
        <taxon>Eukaryota</taxon>
        <taxon>Sar</taxon>
        <taxon>Stramenopiles</taxon>
        <taxon>Oomycota</taxon>
        <taxon>Peronosporomycetes</taxon>
        <taxon>Peronosporales</taxon>
        <taxon>Peronosporaceae</taxon>
        <taxon>Phytophthora</taxon>
    </lineage>
</organism>
<name>W2ZGP6_PHYNI</name>
<feature type="compositionally biased region" description="Polar residues" evidence="1">
    <location>
        <begin position="1"/>
        <end position="11"/>
    </location>
</feature>
<comment type="caution">
    <text evidence="2">The sequence shown here is derived from an EMBL/GenBank/DDBJ whole genome shotgun (WGS) entry which is preliminary data.</text>
</comment>
<proteinExistence type="predicted"/>
<gene>
    <name evidence="2" type="ORF">F442_07561</name>
</gene>
<accession>W2ZGP6</accession>
<dbReference type="Proteomes" id="UP000018948">
    <property type="component" value="Unassembled WGS sequence"/>
</dbReference>
<dbReference type="EMBL" id="ANIY01001586">
    <property type="protein sequence ID" value="ETP46151.1"/>
    <property type="molecule type" value="Genomic_DNA"/>
</dbReference>
<evidence type="ECO:0000313" key="3">
    <source>
        <dbReference type="Proteomes" id="UP000018948"/>
    </source>
</evidence>
<dbReference type="AlphaFoldDB" id="W2ZGP6"/>
<reference evidence="2 3" key="1">
    <citation type="submission" date="2013-11" db="EMBL/GenBank/DDBJ databases">
        <title>The Genome Sequence of Phytophthora parasitica P10297.</title>
        <authorList>
            <consortium name="The Broad Institute Genomics Platform"/>
            <person name="Russ C."/>
            <person name="Tyler B."/>
            <person name="Panabieres F."/>
            <person name="Shan W."/>
            <person name="Tripathy S."/>
            <person name="Grunwald N."/>
            <person name="Machado M."/>
            <person name="Johnson C.S."/>
            <person name="Walker B."/>
            <person name="Young S.K."/>
            <person name="Zeng Q."/>
            <person name="Gargeya S."/>
            <person name="Fitzgerald M."/>
            <person name="Haas B."/>
            <person name="Abouelleil A."/>
            <person name="Allen A.W."/>
            <person name="Alvarado L."/>
            <person name="Arachchi H.M."/>
            <person name="Berlin A.M."/>
            <person name="Chapman S.B."/>
            <person name="Gainer-Dewar J."/>
            <person name="Goldberg J."/>
            <person name="Griggs A."/>
            <person name="Gujja S."/>
            <person name="Hansen M."/>
            <person name="Howarth C."/>
            <person name="Imamovic A."/>
            <person name="Ireland A."/>
            <person name="Larimer J."/>
            <person name="McCowan C."/>
            <person name="Murphy C."/>
            <person name="Pearson M."/>
            <person name="Poon T.W."/>
            <person name="Priest M."/>
            <person name="Roberts A."/>
            <person name="Saif S."/>
            <person name="Shea T."/>
            <person name="Sisk P."/>
            <person name="Sykes S."/>
            <person name="Wortman J."/>
            <person name="Nusbaum C."/>
            <person name="Birren B."/>
        </authorList>
    </citation>
    <scope>NUCLEOTIDE SEQUENCE [LARGE SCALE GENOMIC DNA]</scope>
    <source>
        <strain evidence="2 3">P10297</strain>
    </source>
</reference>
<feature type="region of interest" description="Disordered" evidence="1">
    <location>
        <begin position="1"/>
        <end position="34"/>
    </location>
</feature>
<sequence length="134" mass="14816">MVSGTQEQVDPSSSDEEDAGSSASRRRRGGGLFATRSGDTAWVVYHELTWEPVANIPSGLSTAASRLRWKPPAWQRPGLCFRGCAKGVQSSCVASVTRQWKPTVFLRRDGDDKKVHQLTGYVRGDHHLRHGECH</sequence>